<organism evidence="3 4">
    <name type="scientific">Sporothrix stenoceras</name>
    <dbReference type="NCBI Taxonomy" id="5173"/>
    <lineage>
        <taxon>Eukaryota</taxon>
        <taxon>Fungi</taxon>
        <taxon>Dikarya</taxon>
        <taxon>Ascomycota</taxon>
        <taxon>Pezizomycotina</taxon>
        <taxon>Sordariomycetes</taxon>
        <taxon>Sordariomycetidae</taxon>
        <taxon>Ophiostomatales</taxon>
        <taxon>Ophiostomataceae</taxon>
        <taxon>Sporothrix</taxon>
    </lineage>
</organism>
<accession>A0ABR3Z5G2</accession>
<dbReference type="InterPro" id="IPR011048">
    <property type="entry name" value="Haem_d1_sf"/>
</dbReference>
<evidence type="ECO:0000313" key="3">
    <source>
        <dbReference type="EMBL" id="KAL1895452.1"/>
    </source>
</evidence>
<protein>
    <recommendedName>
        <fullName evidence="5">6-phosphogluconolactonase</fullName>
    </recommendedName>
</protein>
<dbReference type="Proteomes" id="UP001583186">
    <property type="component" value="Unassembled WGS sequence"/>
</dbReference>
<keyword evidence="4" id="KW-1185">Reference proteome</keyword>
<comment type="similarity">
    <text evidence="1">Belongs to the cycloisomerase 2 family.</text>
</comment>
<comment type="caution">
    <text evidence="3">The sequence shown here is derived from an EMBL/GenBank/DDBJ whole genome shotgun (WGS) entry which is preliminary data.</text>
</comment>
<dbReference type="PANTHER" id="PTHR30344">
    <property type="entry name" value="6-PHOSPHOGLUCONOLACTONASE-RELATED"/>
    <property type="match status" value="1"/>
</dbReference>
<dbReference type="Gene3D" id="2.130.10.10">
    <property type="entry name" value="YVTN repeat-like/Quinoprotein amine dehydrogenase"/>
    <property type="match status" value="1"/>
</dbReference>
<sequence>MWSSPIFAWAAATGNLALRHLPLLSRQDVDASAGTSSITSNPVLLIGGGSSGAIAAATFDGSVFNIVANTTLEGTDPSWLLYKDPNLVYAVDENSNITRLFEFNATTNSFDLLQEAQGSSGVVFLEYNLESTRMVGAAFGAGQVDVWDVSAPDGSMTLLKQIVSDDPLGPNTARQDAPHPHQALLESSGRFFVVNDLGTDTLLVIDSLDDAFEVVNHVRVPDAGCGPRHGAFFPATGADFPTNYLVVCELLSLVEVYSLNFTSEGNLTFAHLQSISTFDPAAPPANATTATAAEIVVSADNQHAYVSNRNTGNETDSLAHFGVTGAIGSSSGDSVTLTFVELISSGGLQPRMVSLSTTDGTESVVFTTNQDGAAGLLAISRDSTSGNLTADVSSAPSVPLSVFGTAGNGPQYVQQVPIILG</sequence>
<keyword evidence="2" id="KW-0732">Signal</keyword>
<evidence type="ECO:0008006" key="5">
    <source>
        <dbReference type="Google" id="ProtNLM"/>
    </source>
</evidence>
<reference evidence="3 4" key="1">
    <citation type="journal article" date="2024" name="IMA Fungus">
        <title>IMA Genome - F19 : A genome assembly and annotation guide to empower mycologists, including annotated draft genome sequences of Ceratocystis pirilliformis, Diaporthe australafricana, Fusarium ophioides, Paecilomyces lecythidis, and Sporothrix stenoceras.</title>
        <authorList>
            <person name="Aylward J."/>
            <person name="Wilson A.M."/>
            <person name="Visagie C.M."/>
            <person name="Spraker J."/>
            <person name="Barnes I."/>
            <person name="Buitendag C."/>
            <person name="Ceriani C."/>
            <person name="Del Mar Angel L."/>
            <person name="du Plessis D."/>
            <person name="Fuchs T."/>
            <person name="Gasser K."/>
            <person name="Kramer D."/>
            <person name="Li W."/>
            <person name="Munsamy K."/>
            <person name="Piso A."/>
            <person name="Price J.L."/>
            <person name="Sonnekus B."/>
            <person name="Thomas C."/>
            <person name="van der Nest A."/>
            <person name="van Dijk A."/>
            <person name="van Heerden A."/>
            <person name="van Vuuren N."/>
            <person name="Yilmaz N."/>
            <person name="Duong T.A."/>
            <person name="van der Merwe N.A."/>
            <person name="Wingfield M.J."/>
            <person name="Wingfield B.D."/>
        </authorList>
    </citation>
    <scope>NUCLEOTIDE SEQUENCE [LARGE SCALE GENOMIC DNA]</scope>
    <source>
        <strain evidence="3 4">CMW 5346</strain>
    </source>
</reference>
<proteinExistence type="inferred from homology"/>
<dbReference type="InterPro" id="IPR019405">
    <property type="entry name" value="Lactonase_7-beta_prop"/>
</dbReference>
<gene>
    <name evidence="3" type="ORF">Sste5346_005258</name>
</gene>
<feature type="chain" id="PRO_5046424836" description="6-phosphogluconolactonase" evidence="2">
    <location>
        <begin position="18"/>
        <end position="421"/>
    </location>
</feature>
<dbReference type="Pfam" id="PF10282">
    <property type="entry name" value="Lactonase"/>
    <property type="match status" value="1"/>
</dbReference>
<dbReference type="InterPro" id="IPR050282">
    <property type="entry name" value="Cycloisomerase_2"/>
</dbReference>
<dbReference type="SUPFAM" id="SSF51004">
    <property type="entry name" value="C-terminal (heme d1) domain of cytochrome cd1-nitrite reductase"/>
    <property type="match status" value="1"/>
</dbReference>
<dbReference type="EMBL" id="JAWCUI010000027">
    <property type="protein sequence ID" value="KAL1895452.1"/>
    <property type="molecule type" value="Genomic_DNA"/>
</dbReference>
<dbReference type="PANTHER" id="PTHR30344:SF1">
    <property type="entry name" value="6-PHOSPHOGLUCONOLACTONASE"/>
    <property type="match status" value="1"/>
</dbReference>
<name>A0ABR3Z5G2_9PEZI</name>
<feature type="signal peptide" evidence="2">
    <location>
        <begin position="1"/>
        <end position="17"/>
    </location>
</feature>
<evidence type="ECO:0000313" key="4">
    <source>
        <dbReference type="Proteomes" id="UP001583186"/>
    </source>
</evidence>
<evidence type="ECO:0000256" key="1">
    <source>
        <dbReference type="ARBA" id="ARBA00005564"/>
    </source>
</evidence>
<evidence type="ECO:0000256" key="2">
    <source>
        <dbReference type="SAM" id="SignalP"/>
    </source>
</evidence>
<dbReference type="InterPro" id="IPR015943">
    <property type="entry name" value="WD40/YVTN_repeat-like_dom_sf"/>
</dbReference>